<evidence type="ECO:0000313" key="2">
    <source>
        <dbReference type="EMBL" id="SHH66134.1"/>
    </source>
</evidence>
<dbReference type="Pfam" id="PF03551">
    <property type="entry name" value="PadR"/>
    <property type="match status" value="1"/>
</dbReference>
<dbReference type="EMBL" id="FQWQ01000003">
    <property type="protein sequence ID" value="SHH66134.1"/>
    <property type="molecule type" value="Genomic_DNA"/>
</dbReference>
<feature type="domain" description="Transcription regulator PadR N-terminal" evidence="1">
    <location>
        <begin position="19"/>
        <end position="88"/>
    </location>
</feature>
<name>A0A1M5UT68_9BACT</name>
<dbReference type="SUPFAM" id="SSF46785">
    <property type="entry name" value="Winged helix' DNA-binding domain"/>
    <property type="match status" value="1"/>
</dbReference>
<evidence type="ECO:0000259" key="1">
    <source>
        <dbReference type="Pfam" id="PF03551"/>
    </source>
</evidence>
<organism evidence="2 3">
    <name type="scientific">Chryseolinea serpens</name>
    <dbReference type="NCBI Taxonomy" id="947013"/>
    <lineage>
        <taxon>Bacteria</taxon>
        <taxon>Pseudomonadati</taxon>
        <taxon>Bacteroidota</taxon>
        <taxon>Cytophagia</taxon>
        <taxon>Cytophagales</taxon>
        <taxon>Fulvivirgaceae</taxon>
        <taxon>Chryseolinea</taxon>
    </lineage>
</organism>
<dbReference type="InterPro" id="IPR036388">
    <property type="entry name" value="WH-like_DNA-bd_sf"/>
</dbReference>
<reference evidence="2 3" key="1">
    <citation type="submission" date="2016-11" db="EMBL/GenBank/DDBJ databases">
        <authorList>
            <person name="Jaros S."/>
            <person name="Januszkiewicz K."/>
            <person name="Wedrychowicz H."/>
        </authorList>
    </citation>
    <scope>NUCLEOTIDE SEQUENCE [LARGE SCALE GENOMIC DNA]</scope>
    <source>
        <strain evidence="2 3">DSM 24574</strain>
    </source>
</reference>
<dbReference type="STRING" id="947013.SAMN04488109_4897"/>
<gene>
    <name evidence="2" type="ORF">SAMN04488109_4897</name>
</gene>
<protein>
    <submittedName>
        <fullName evidence="2">Transcriptional regulator PadR-like family protein</fullName>
    </submittedName>
</protein>
<dbReference type="OrthoDB" id="982587at2"/>
<dbReference type="Gene3D" id="1.10.10.10">
    <property type="entry name" value="Winged helix-like DNA-binding domain superfamily/Winged helix DNA-binding domain"/>
    <property type="match status" value="1"/>
</dbReference>
<dbReference type="InterPro" id="IPR036390">
    <property type="entry name" value="WH_DNA-bd_sf"/>
</dbReference>
<dbReference type="AlphaFoldDB" id="A0A1M5UT68"/>
<dbReference type="InterPro" id="IPR005149">
    <property type="entry name" value="Tscrpt_reg_PadR_N"/>
</dbReference>
<keyword evidence="3" id="KW-1185">Reference proteome</keyword>
<proteinExistence type="predicted"/>
<accession>A0A1M5UT68</accession>
<evidence type="ECO:0000313" key="3">
    <source>
        <dbReference type="Proteomes" id="UP000184212"/>
    </source>
</evidence>
<dbReference type="Proteomes" id="UP000184212">
    <property type="component" value="Unassembled WGS sequence"/>
</dbReference>
<sequence>MGKEYLGEFEELILTMVGVLQEEAYGAAIAEEIEKRLKRDVNLSAVHVTLYRLEDKGLIKSKVGGATSERGGRRKRIYTITSAGLALLRTMKETRMDLWKLIPQLKMSV</sequence>
<dbReference type="RefSeq" id="WP_073139369.1">
    <property type="nucleotide sequence ID" value="NZ_FQWQ01000003.1"/>
</dbReference>